<dbReference type="Proteomes" id="UP001050691">
    <property type="component" value="Unassembled WGS sequence"/>
</dbReference>
<feature type="compositionally biased region" description="Polar residues" evidence="1">
    <location>
        <begin position="86"/>
        <end position="107"/>
    </location>
</feature>
<evidence type="ECO:0000313" key="2">
    <source>
        <dbReference type="EMBL" id="GJJ07505.1"/>
    </source>
</evidence>
<reference evidence="2" key="1">
    <citation type="submission" date="2021-10" db="EMBL/GenBank/DDBJ databases">
        <title>De novo Genome Assembly of Clathrus columnatus (Basidiomycota, Fungi) Using Illumina and Nanopore Sequence Data.</title>
        <authorList>
            <person name="Ogiso-Tanaka E."/>
            <person name="Itagaki H."/>
            <person name="Hosoya T."/>
            <person name="Hosaka K."/>
        </authorList>
    </citation>
    <scope>NUCLEOTIDE SEQUENCE</scope>
    <source>
        <strain evidence="2">MO-923</strain>
    </source>
</reference>
<gene>
    <name evidence="2" type="ORF">Clacol_001707</name>
</gene>
<feature type="region of interest" description="Disordered" evidence="1">
    <location>
        <begin position="62"/>
        <end position="107"/>
    </location>
</feature>
<feature type="compositionally biased region" description="Polar residues" evidence="1">
    <location>
        <begin position="62"/>
        <end position="79"/>
    </location>
</feature>
<dbReference type="EMBL" id="BPWL01000002">
    <property type="protein sequence ID" value="GJJ07505.1"/>
    <property type="molecule type" value="Genomic_DNA"/>
</dbReference>
<name>A0AAV5A3C3_9AGAM</name>
<evidence type="ECO:0000313" key="3">
    <source>
        <dbReference type="Proteomes" id="UP001050691"/>
    </source>
</evidence>
<keyword evidence="3" id="KW-1185">Reference proteome</keyword>
<comment type="caution">
    <text evidence="2">The sequence shown here is derived from an EMBL/GenBank/DDBJ whole genome shotgun (WGS) entry which is preliminary data.</text>
</comment>
<dbReference type="AlphaFoldDB" id="A0AAV5A3C3"/>
<protein>
    <submittedName>
        <fullName evidence="2">Uncharacterized protein</fullName>
    </submittedName>
</protein>
<evidence type="ECO:0000256" key="1">
    <source>
        <dbReference type="SAM" id="MobiDB-lite"/>
    </source>
</evidence>
<accession>A0AAV5A3C3</accession>
<organism evidence="2 3">
    <name type="scientific">Clathrus columnatus</name>
    <dbReference type="NCBI Taxonomy" id="1419009"/>
    <lineage>
        <taxon>Eukaryota</taxon>
        <taxon>Fungi</taxon>
        <taxon>Dikarya</taxon>
        <taxon>Basidiomycota</taxon>
        <taxon>Agaricomycotina</taxon>
        <taxon>Agaricomycetes</taxon>
        <taxon>Phallomycetidae</taxon>
        <taxon>Phallales</taxon>
        <taxon>Clathraceae</taxon>
        <taxon>Clathrus</taxon>
    </lineage>
</organism>
<proteinExistence type="predicted"/>
<sequence length="363" mass="40910">MFNNSFSLLSLDEDYLVHPQPQRTPIRNTPCLPSRLPSIAFISREAGNISNQTLQKELDYQRSSFSTEDTPLDSEQSLPNVKRRQSNASNTSLSSVPSIKPTSPGLTSVNWREPQAFEIFRAIERKDILLLRRTGDATPLLHAMRIGKSHRDVAILLVGALSRFVNHLEDEDLQKPQTKSLLKALRANLKLAIDYGLQQSQKDLIASFMQCLIMSEGEKWVWNQTATVALALRAGGEGKPVECADQAVRKFATKELGKATLIAALEDYIANATVDLLLLAAWTNALNYIDGEAIPSYYFARDDRIYKAFTERAQKHKSVILRMLPKKLKWQMGVLERVLEGRTRTYHSKVEVLAVELHENEPP</sequence>